<dbReference type="SUPFAM" id="SSF51197">
    <property type="entry name" value="Clavaminate synthase-like"/>
    <property type="match status" value="1"/>
</dbReference>
<dbReference type="Pfam" id="PF05721">
    <property type="entry name" value="PhyH"/>
    <property type="match status" value="1"/>
</dbReference>
<proteinExistence type="predicted"/>
<name>A0A0S4TUB4_RALSL</name>
<gene>
    <name evidence="2" type="ORF">RUN39_v1_600026</name>
</gene>
<dbReference type="Gene3D" id="2.60.120.620">
    <property type="entry name" value="q2cbj1_9rhob like domain"/>
    <property type="match status" value="1"/>
</dbReference>
<evidence type="ECO:0000256" key="1">
    <source>
        <dbReference type="ARBA" id="ARBA00001954"/>
    </source>
</evidence>
<reference evidence="2" key="1">
    <citation type="submission" date="2015-10" db="EMBL/GenBank/DDBJ databases">
        <authorList>
            <person name="Gilbert D.G."/>
        </authorList>
    </citation>
    <scope>NUCLEOTIDE SEQUENCE</scope>
    <source>
        <strain evidence="2">Phyl III-seqv23</strain>
    </source>
</reference>
<comment type="cofactor">
    <cofactor evidence="1">
        <name>Fe(2+)</name>
        <dbReference type="ChEBI" id="CHEBI:29033"/>
    </cofactor>
</comment>
<sequence>MHGDFDTDGYAIVPGVLPAETCTALTDRLHAHGAGTRELLAQPWCAALAGTLRTHPVLAPKLPATHAAIQCTGFDKSAGQNWLVPIHQDLSIPVAERIDDPALQGWSEKEGRLYVQPPRQVLEALIAVRLHLDDCGAAAGPLRVVPGSHRQGRLTQAQMLAERERRGEIACLSDRGGVLLMRPLLLHASSRSTGALSRRVLHFVFGPRTLPLGLRWAQAV</sequence>
<dbReference type="GO" id="GO:0005506">
    <property type="term" value="F:iron ion binding"/>
    <property type="evidence" value="ECO:0007669"/>
    <property type="project" value="UniProtKB-ARBA"/>
</dbReference>
<dbReference type="PANTHER" id="PTHR20883:SF48">
    <property type="entry name" value="ECTOINE DIOXYGENASE"/>
    <property type="match status" value="1"/>
</dbReference>
<protein>
    <recommendedName>
        <fullName evidence="3">Phytanoyl-CoA dioxygenase</fullName>
    </recommendedName>
</protein>
<dbReference type="InterPro" id="IPR008775">
    <property type="entry name" value="Phytyl_CoA_dOase-like"/>
</dbReference>
<accession>A0A0S4TUB4</accession>
<organism evidence="2">
    <name type="scientific">Ralstonia solanacearum</name>
    <name type="common">Pseudomonas solanacearum</name>
    <dbReference type="NCBI Taxonomy" id="305"/>
    <lineage>
        <taxon>Bacteria</taxon>
        <taxon>Pseudomonadati</taxon>
        <taxon>Pseudomonadota</taxon>
        <taxon>Betaproteobacteria</taxon>
        <taxon>Burkholderiales</taxon>
        <taxon>Burkholderiaceae</taxon>
        <taxon>Ralstonia</taxon>
        <taxon>Ralstonia solanacearum species complex</taxon>
    </lineage>
</organism>
<dbReference type="GO" id="GO:0016706">
    <property type="term" value="F:2-oxoglutarate-dependent dioxygenase activity"/>
    <property type="evidence" value="ECO:0007669"/>
    <property type="project" value="UniProtKB-ARBA"/>
</dbReference>
<dbReference type="AlphaFoldDB" id="A0A0S4TUB4"/>
<evidence type="ECO:0000313" key="2">
    <source>
        <dbReference type="EMBL" id="CUV13642.1"/>
    </source>
</evidence>
<dbReference type="PATRIC" id="fig|305.106.peg.219"/>
<dbReference type="EMBL" id="LN899819">
    <property type="protein sequence ID" value="CUV13642.1"/>
    <property type="molecule type" value="Genomic_DNA"/>
</dbReference>
<evidence type="ECO:0008006" key="3">
    <source>
        <dbReference type="Google" id="ProtNLM"/>
    </source>
</evidence>
<dbReference type="PANTHER" id="PTHR20883">
    <property type="entry name" value="PHYTANOYL-COA DIOXYGENASE DOMAIN CONTAINING 1"/>
    <property type="match status" value="1"/>
</dbReference>